<sequence length="317" mass="34596">MRRILPCLLLLAVLAGCEPPGDTTLLGTLEWDRIGLPAEASEPILRWHVVEGERVEAGQLLLELDPRRQDADIAQARAEVTLAEARLRELSNGTRVETLEAAQATLARERATQLEAERGFQRIATLHRRGLVALAELDAARAGRDQARAASRNAEARLRELSNGTRPEQLEQASAVLQAARARLARLRLDRERLSLRAPSAGRVDALPFKPGDQPPRGAELVSLLVGEAPYARVYVPASQRAAIAPGDAMRVQVEGVEQAFAATVSSIRSEASFTPYFALSGDDASRLMYRAELRLQGAAARRLPAGLPLRAERRHD</sequence>
<dbReference type="SUPFAM" id="SSF111369">
    <property type="entry name" value="HlyD-like secretion proteins"/>
    <property type="match status" value="1"/>
</dbReference>
<protein>
    <submittedName>
        <fullName evidence="5">HlyD family efflux transporter periplasmic adaptor subunit</fullName>
    </submittedName>
</protein>
<dbReference type="Proteomes" id="UP001305928">
    <property type="component" value="Chromosome"/>
</dbReference>
<evidence type="ECO:0000313" key="6">
    <source>
        <dbReference type="Proteomes" id="UP001305928"/>
    </source>
</evidence>
<dbReference type="RefSeq" id="WP_318642798.1">
    <property type="nucleotide sequence ID" value="NZ_CP137892.1"/>
</dbReference>
<dbReference type="PROSITE" id="PS51257">
    <property type="entry name" value="PROKAR_LIPOPROTEIN"/>
    <property type="match status" value="1"/>
</dbReference>
<dbReference type="InterPro" id="IPR050465">
    <property type="entry name" value="UPF0194_transport"/>
</dbReference>
<feature type="coiled-coil region" evidence="3">
    <location>
        <begin position="144"/>
        <end position="197"/>
    </location>
</feature>
<keyword evidence="6" id="KW-1185">Reference proteome</keyword>
<dbReference type="EMBL" id="CP137892">
    <property type="protein sequence ID" value="WPC03982.1"/>
    <property type="molecule type" value="Genomic_DNA"/>
</dbReference>
<dbReference type="Gene3D" id="1.10.287.470">
    <property type="entry name" value="Helix hairpin bin"/>
    <property type="match status" value="2"/>
</dbReference>
<dbReference type="Pfam" id="PF25881">
    <property type="entry name" value="HH_YBHG"/>
    <property type="match status" value="1"/>
</dbReference>
<dbReference type="Gene3D" id="2.40.50.100">
    <property type="match status" value="1"/>
</dbReference>
<feature type="domain" description="YbhG-like alpha-helical hairpin" evidence="4">
    <location>
        <begin position="66"/>
        <end position="189"/>
    </location>
</feature>
<dbReference type="PANTHER" id="PTHR32347:SF29">
    <property type="entry name" value="UPF0194 MEMBRANE PROTEIN YBHG"/>
    <property type="match status" value="1"/>
</dbReference>
<dbReference type="InterPro" id="IPR059052">
    <property type="entry name" value="HH_YbhG-like"/>
</dbReference>
<organism evidence="5 6">
    <name type="scientific">Pseudomonas benzenivorans</name>
    <dbReference type="NCBI Taxonomy" id="556533"/>
    <lineage>
        <taxon>Bacteria</taxon>
        <taxon>Pseudomonadati</taxon>
        <taxon>Pseudomonadota</taxon>
        <taxon>Gammaproteobacteria</taxon>
        <taxon>Pseudomonadales</taxon>
        <taxon>Pseudomonadaceae</taxon>
        <taxon>Pseudomonas</taxon>
    </lineage>
</organism>
<dbReference type="PANTHER" id="PTHR32347">
    <property type="entry name" value="EFFLUX SYSTEM COMPONENT YKNX-RELATED"/>
    <property type="match status" value="1"/>
</dbReference>
<name>A0ABZ0PTG5_9PSED</name>
<keyword evidence="2 3" id="KW-0175">Coiled coil</keyword>
<evidence type="ECO:0000256" key="1">
    <source>
        <dbReference type="ARBA" id="ARBA00004196"/>
    </source>
</evidence>
<evidence type="ECO:0000313" key="5">
    <source>
        <dbReference type="EMBL" id="WPC03982.1"/>
    </source>
</evidence>
<evidence type="ECO:0000256" key="2">
    <source>
        <dbReference type="ARBA" id="ARBA00023054"/>
    </source>
</evidence>
<accession>A0ABZ0PTG5</accession>
<evidence type="ECO:0000259" key="4">
    <source>
        <dbReference type="Pfam" id="PF25881"/>
    </source>
</evidence>
<proteinExistence type="predicted"/>
<reference evidence="5 6" key="1">
    <citation type="submission" date="2023-11" db="EMBL/GenBank/DDBJ databases">
        <title>Complete genome of Pseudomonas benzenivorans BA3361.</title>
        <authorList>
            <person name="Shin S.Y."/>
            <person name="Song J."/>
            <person name="Kang H."/>
        </authorList>
    </citation>
    <scope>NUCLEOTIDE SEQUENCE [LARGE SCALE GENOMIC DNA]</scope>
    <source>
        <strain evidence="5 6">HNIBRBA3361</strain>
    </source>
</reference>
<comment type="subcellular location">
    <subcellularLocation>
        <location evidence="1">Cell envelope</location>
    </subcellularLocation>
</comment>
<gene>
    <name evidence="5" type="ORF">SBP02_14510</name>
</gene>
<evidence type="ECO:0000256" key="3">
    <source>
        <dbReference type="SAM" id="Coils"/>
    </source>
</evidence>